<proteinExistence type="predicted"/>
<dbReference type="EnsemblPlants" id="OBART02G20330.1">
    <property type="protein sequence ID" value="OBART02G20330.1"/>
    <property type="gene ID" value="OBART02G20330"/>
</dbReference>
<evidence type="ECO:0000313" key="2">
    <source>
        <dbReference type="Proteomes" id="UP000026960"/>
    </source>
</evidence>
<dbReference type="Gramene" id="OBART02G20330.1">
    <property type="protein sequence ID" value="OBART02G20330.1"/>
    <property type="gene ID" value="OBART02G20330"/>
</dbReference>
<evidence type="ECO:0000313" key="1">
    <source>
        <dbReference type="EnsemblPlants" id="OBART02G20330.1"/>
    </source>
</evidence>
<dbReference type="PaxDb" id="65489-OBART02G20330.1"/>
<accession>A0A0D3F6B6</accession>
<dbReference type="HOGENOM" id="CLU_2708689_0_0_1"/>
<keyword evidence="2" id="KW-1185">Reference proteome</keyword>
<protein>
    <submittedName>
        <fullName evidence="1">Uncharacterized protein</fullName>
    </submittedName>
</protein>
<reference evidence="1" key="1">
    <citation type="journal article" date="2009" name="Rice">
        <title>De Novo Next Generation Sequencing of Plant Genomes.</title>
        <authorList>
            <person name="Rounsley S."/>
            <person name="Marri P.R."/>
            <person name="Yu Y."/>
            <person name="He R."/>
            <person name="Sisneros N."/>
            <person name="Goicoechea J.L."/>
            <person name="Lee S.J."/>
            <person name="Angelova A."/>
            <person name="Kudrna D."/>
            <person name="Luo M."/>
            <person name="Affourtit J."/>
            <person name="Desany B."/>
            <person name="Knight J."/>
            <person name="Niazi F."/>
            <person name="Egholm M."/>
            <person name="Wing R.A."/>
        </authorList>
    </citation>
    <scope>NUCLEOTIDE SEQUENCE [LARGE SCALE GENOMIC DNA]</scope>
    <source>
        <strain evidence="1">cv. IRGC 105608</strain>
    </source>
</reference>
<reference evidence="1" key="2">
    <citation type="submission" date="2015-03" db="UniProtKB">
        <authorList>
            <consortium name="EnsemblPlants"/>
        </authorList>
    </citation>
    <scope>IDENTIFICATION</scope>
</reference>
<organism evidence="1">
    <name type="scientific">Oryza barthii</name>
    <dbReference type="NCBI Taxonomy" id="65489"/>
    <lineage>
        <taxon>Eukaryota</taxon>
        <taxon>Viridiplantae</taxon>
        <taxon>Streptophyta</taxon>
        <taxon>Embryophyta</taxon>
        <taxon>Tracheophyta</taxon>
        <taxon>Spermatophyta</taxon>
        <taxon>Magnoliopsida</taxon>
        <taxon>Liliopsida</taxon>
        <taxon>Poales</taxon>
        <taxon>Poaceae</taxon>
        <taxon>BOP clade</taxon>
        <taxon>Oryzoideae</taxon>
        <taxon>Oryzeae</taxon>
        <taxon>Oryzinae</taxon>
        <taxon>Oryza</taxon>
    </lineage>
</organism>
<sequence length="73" mass="8228">MLAIVEHFNKAMRKACPSSRSNEYINLWSQIIVNNLVLDRTDNSRIALPHGRLGRRRPGCPLSPTFVLRLAAA</sequence>
<name>A0A0D3F6B6_9ORYZ</name>
<dbReference type="Proteomes" id="UP000026960">
    <property type="component" value="Chromosome 2"/>
</dbReference>
<dbReference type="AlphaFoldDB" id="A0A0D3F6B6"/>